<dbReference type="PRINTS" id="PR00455">
    <property type="entry name" value="HTHTETR"/>
</dbReference>
<sequence>MKRDTILSTAARLFAERGFNNTPTSLLAREAGVAEGTIFRHFKTKDDIFLTLIRNVKDQLISDIEKYLEVRAPETSIEKVVSIIKSFYVFVKKNRMEFSLIFRDAPTRYGERNDNVFLAIKDIYTYLGDYVLQALQEGQRDGSIRADINTRDTAHMLVSTMAGLVRAIHFQFIEPSDDLLRNVVDNCTNFLKPRA</sequence>
<dbReference type="InterPro" id="IPR009057">
    <property type="entry name" value="Homeodomain-like_sf"/>
</dbReference>
<evidence type="ECO:0000256" key="1">
    <source>
        <dbReference type="ARBA" id="ARBA00023125"/>
    </source>
</evidence>
<accession>A0A0H3A895</accession>
<keyword evidence="1 2" id="KW-0238">DNA-binding</keyword>
<dbReference type="AlphaFoldDB" id="A0A0H3A895"/>
<dbReference type="InterPro" id="IPR001647">
    <property type="entry name" value="HTH_TetR"/>
</dbReference>
<dbReference type="PANTHER" id="PTHR43479">
    <property type="entry name" value="ACREF/ENVCD OPERON REPRESSOR-RELATED"/>
    <property type="match status" value="1"/>
</dbReference>
<feature type="DNA-binding region" description="H-T-H motif" evidence="2">
    <location>
        <begin position="23"/>
        <end position="42"/>
    </location>
</feature>
<dbReference type="Pfam" id="PF00440">
    <property type="entry name" value="TetR_N"/>
    <property type="match status" value="1"/>
</dbReference>
<dbReference type="KEGG" id="dvl:Dvul_0665"/>
<evidence type="ECO:0000313" key="5">
    <source>
        <dbReference type="Proteomes" id="UP000009173"/>
    </source>
</evidence>
<organism evidence="4 5">
    <name type="scientific">Nitratidesulfovibrio vulgaris (strain DP4)</name>
    <name type="common">Desulfovibrio vulgaris</name>
    <dbReference type="NCBI Taxonomy" id="391774"/>
    <lineage>
        <taxon>Bacteria</taxon>
        <taxon>Pseudomonadati</taxon>
        <taxon>Thermodesulfobacteriota</taxon>
        <taxon>Desulfovibrionia</taxon>
        <taxon>Desulfovibrionales</taxon>
        <taxon>Desulfovibrionaceae</taxon>
        <taxon>Nitratidesulfovibrio</taxon>
    </lineage>
</organism>
<dbReference type="SMR" id="A0A0H3A895"/>
<protein>
    <submittedName>
        <fullName evidence="4">Transcriptional regulator, TetR family</fullName>
    </submittedName>
</protein>
<proteinExistence type="predicted"/>
<name>A0A0H3A895_NITV4</name>
<dbReference type="InterPro" id="IPR050624">
    <property type="entry name" value="HTH-type_Tx_Regulator"/>
</dbReference>
<dbReference type="RefSeq" id="WP_010939852.1">
    <property type="nucleotide sequence ID" value="NC_008751.1"/>
</dbReference>
<dbReference type="InterPro" id="IPR036271">
    <property type="entry name" value="Tet_transcr_reg_TetR-rel_C_sf"/>
</dbReference>
<dbReference type="SUPFAM" id="SSF46689">
    <property type="entry name" value="Homeodomain-like"/>
    <property type="match status" value="1"/>
</dbReference>
<dbReference type="SUPFAM" id="SSF48498">
    <property type="entry name" value="Tetracyclin repressor-like, C-terminal domain"/>
    <property type="match status" value="1"/>
</dbReference>
<evidence type="ECO:0000313" key="4">
    <source>
        <dbReference type="EMBL" id="ABM27688.1"/>
    </source>
</evidence>
<dbReference type="PROSITE" id="PS50977">
    <property type="entry name" value="HTH_TETR_2"/>
    <property type="match status" value="1"/>
</dbReference>
<dbReference type="Proteomes" id="UP000009173">
    <property type="component" value="Chromosome"/>
</dbReference>
<feature type="domain" description="HTH tetR-type" evidence="3">
    <location>
        <begin position="1"/>
        <end position="60"/>
    </location>
</feature>
<dbReference type="Gene3D" id="1.10.10.60">
    <property type="entry name" value="Homeodomain-like"/>
    <property type="match status" value="1"/>
</dbReference>
<evidence type="ECO:0000259" key="3">
    <source>
        <dbReference type="PROSITE" id="PS50977"/>
    </source>
</evidence>
<reference evidence="5" key="1">
    <citation type="journal article" date="2009" name="Environ. Microbiol.">
        <title>Contribution of mobile genetic elements to Desulfovibrio vulgaris genome plasticity.</title>
        <authorList>
            <person name="Walker C.B."/>
            <person name="Stolyar S."/>
            <person name="Chivian D."/>
            <person name="Pinel N."/>
            <person name="Gabster J.A."/>
            <person name="Dehal P.S."/>
            <person name="He Z."/>
            <person name="Yang Z.K."/>
            <person name="Yen H.C."/>
            <person name="Zhou J."/>
            <person name="Wall J.D."/>
            <person name="Hazen T.C."/>
            <person name="Arkin A.P."/>
            <person name="Stahl D.A."/>
        </authorList>
    </citation>
    <scope>NUCLEOTIDE SEQUENCE [LARGE SCALE GENOMIC DNA]</scope>
    <source>
        <strain evidence="5">DP4</strain>
    </source>
</reference>
<dbReference type="EMBL" id="CP000527">
    <property type="protein sequence ID" value="ABM27688.1"/>
    <property type="molecule type" value="Genomic_DNA"/>
</dbReference>
<dbReference type="PANTHER" id="PTHR43479:SF11">
    <property type="entry name" value="ACREF_ENVCD OPERON REPRESSOR-RELATED"/>
    <property type="match status" value="1"/>
</dbReference>
<evidence type="ECO:0000256" key="2">
    <source>
        <dbReference type="PROSITE-ProRule" id="PRU00335"/>
    </source>
</evidence>
<dbReference type="GO" id="GO:0003677">
    <property type="term" value="F:DNA binding"/>
    <property type="evidence" value="ECO:0007669"/>
    <property type="project" value="UniProtKB-UniRule"/>
</dbReference>
<dbReference type="Gene3D" id="1.10.357.10">
    <property type="entry name" value="Tetracycline Repressor, domain 2"/>
    <property type="match status" value="1"/>
</dbReference>
<gene>
    <name evidence="4" type="ordered locus">Dvul_0665</name>
</gene>
<dbReference type="HOGENOM" id="CLU_069356_12_2_7"/>